<proteinExistence type="predicted"/>
<gene>
    <name evidence="4" type="ORF">PAC_06474</name>
</gene>
<dbReference type="PROSITE" id="PS51212">
    <property type="entry name" value="WSC"/>
    <property type="match status" value="1"/>
</dbReference>
<evidence type="ECO:0000313" key="5">
    <source>
        <dbReference type="Proteomes" id="UP000184330"/>
    </source>
</evidence>
<feature type="compositionally biased region" description="Low complexity" evidence="2">
    <location>
        <begin position="438"/>
        <end position="464"/>
    </location>
</feature>
<keyword evidence="5" id="KW-1185">Reference proteome</keyword>
<dbReference type="SMART" id="SM00321">
    <property type="entry name" value="WSC"/>
    <property type="match status" value="1"/>
</dbReference>
<feature type="compositionally biased region" description="Low complexity" evidence="2">
    <location>
        <begin position="277"/>
        <end position="302"/>
    </location>
</feature>
<organism evidence="4 5">
    <name type="scientific">Phialocephala subalpina</name>
    <dbReference type="NCBI Taxonomy" id="576137"/>
    <lineage>
        <taxon>Eukaryota</taxon>
        <taxon>Fungi</taxon>
        <taxon>Dikarya</taxon>
        <taxon>Ascomycota</taxon>
        <taxon>Pezizomycotina</taxon>
        <taxon>Leotiomycetes</taxon>
        <taxon>Helotiales</taxon>
        <taxon>Mollisiaceae</taxon>
        <taxon>Phialocephala</taxon>
        <taxon>Phialocephala fortinii species complex</taxon>
    </lineage>
</organism>
<dbReference type="STRING" id="576137.A0A1L7WUX7"/>
<feature type="compositionally biased region" description="Low complexity" evidence="2">
    <location>
        <begin position="254"/>
        <end position="268"/>
    </location>
</feature>
<feature type="region of interest" description="Disordered" evidence="2">
    <location>
        <begin position="362"/>
        <end position="483"/>
    </location>
</feature>
<evidence type="ECO:0000256" key="2">
    <source>
        <dbReference type="SAM" id="MobiDB-lite"/>
    </source>
</evidence>
<reference evidence="4 5" key="1">
    <citation type="submission" date="2016-03" db="EMBL/GenBank/DDBJ databases">
        <authorList>
            <person name="Ploux O."/>
        </authorList>
    </citation>
    <scope>NUCLEOTIDE SEQUENCE [LARGE SCALE GENOMIC DNA]</scope>
    <source>
        <strain evidence="4 5">UAMH 11012</strain>
    </source>
</reference>
<protein>
    <recommendedName>
        <fullName evidence="3">WSC domain-containing protein</fullName>
    </recommendedName>
</protein>
<dbReference type="Proteomes" id="UP000184330">
    <property type="component" value="Unassembled WGS sequence"/>
</dbReference>
<dbReference type="OrthoDB" id="5985073at2759"/>
<dbReference type="PANTHER" id="PTHR45964">
    <property type="entry name" value="WSCD FAMILY MEMBER CG9164"/>
    <property type="match status" value="1"/>
</dbReference>
<feature type="compositionally biased region" description="Low complexity" evidence="2">
    <location>
        <begin position="369"/>
        <end position="383"/>
    </location>
</feature>
<accession>A0A1L7WUX7</accession>
<feature type="region of interest" description="Disordered" evidence="2">
    <location>
        <begin position="254"/>
        <end position="314"/>
    </location>
</feature>
<dbReference type="Pfam" id="PF01822">
    <property type="entry name" value="WSC"/>
    <property type="match status" value="1"/>
</dbReference>
<dbReference type="InterPro" id="IPR002889">
    <property type="entry name" value="WSC_carb-bd"/>
</dbReference>
<keyword evidence="1" id="KW-0677">Repeat</keyword>
<feature type="compositionally biased region" description="Low complexity" evidence="2">
    <location>
        <begin position="412"/>
        <end position="424"/>
    </location>
</feature>
<dbReference type="InterPro" id="IPR051589">
    <property type="entry name" value="Sialate-O-sulfotransferase"/>
</dbReference>
<evidence type="ECO:0000256" key="1">
    <source>
        <dbReference type="ARBA" id="ARBA00022737"/>
    </source>
</evidence>
<dbReference type="PANTHER" id="PTHR45964:SF5">
    <property type="entry name" value="WSCD FAMILY MEMBER CG9164"/>
    <property type="match status" value="1"/>
</dbReference>
<dbReference type="EMBL" id="FJOG01000008">
    <property type="protein sequence ID" value="CZR56585.1"/>
    <property type="molecule type" value="Genomic_DNA"/>
</dbReference>
<evidence type="ECO:0000313" key="4">
    <source>
        <dbReference type="EMBL" id="CZR56585.1"/>
    </source>
</evidence>
<sequence>MARVAVAIIAPRKLRAAVQSKATADIRVTFVPCIPFWIQYSVRCPINRVYFFARYIPSFVTRLFAIMAFTMEKLLTLAALGFLTSVTSAQTLGWTPLGCYYHSPIAQPLRYPTVPSLTTDTTIESCQAACAAQKFPISGLEFGYQCWCDTAIQGGATPQAASYCNQQCYGDLTETCGGYKYLNVFQNPAVAPSPTISSPASTWTFSWVIPGSSSSESTSLSYLTTSILVTPTTSSALSISISEAISWTSTYESSTLSTSSPAWTSKSTSSKHDHHTTTPTESSTTCTDTTTTGPSTPSSSSSTKHHHHSSTSGISYTTSTIYSTNSYTITSCPPTVKSCPYGSTTTATISVSTTICPVTLATPAPPSGTTPTVSPPATTQTTTFPPPPPSATNTYTTPLLFTSASVPPPPGSTSAPAPAISPAAGTNSSASVPPQKAPSSSPSVTSVVDISGVSPVPSVNSAPPLTNSTGSVKPKPSPSAVQASASSTVGFGVGDLLAAWLVAVVLLL</sequence>
<feature type="domain" description="WSC" evidence="3">
    <location>
        <begin position="93"/>
        <end position="188"/>
    </location>
</feature>
<dbReference type="AlphaFoldDB" id="A0A1L7WUX7"/>
<name>A0A1L7WUX7_9HELO</name>
<evidence type="ECO:0000259" key="3">
    <source>
        <dbReference type="PROSITE" id="PS51212"/>
    </source>
</evidence>